<proteinExistence type="predicted"/>
<dbReference type="AlphaFoldDB" id="A0AAV8Y8I8"/>
<organism evidence="2 3">
    <name type="scientific">Aromia moschata</name>
    <dbReference type="NCBI Taxonomy" id="1265417"/>
    <lineage>
        <taxon>Eukaryota</taxon>
        <taxon>Metazoa</taxon>
        <taxon>Ecdysozoa</taxon>
        <taxon>Arthropoda</taxon>
        <taxon>Hexapoda</taxon>
        <taxon>Insecta</taxon>
        <taxon>Pterygota</taxon>
        <taxon>Neoptera</taxon>
        <taxon>Endopterygota</taxon>
        <taxon>Coleoptera</taxon>
        <taxon>Polyphaga</taxon>
        <taxon>Cucujiformia</taxon>
        <taxon>Chrysomeloidea</taxon>
        <taxon>Cerambycidae</taxon>
        <taxon>Cerambycinae</taxon>
        <taxon>Callichromatini</taxon>
        <taxon>Aromia</taxon>
    </lineage>
</organism>
<evidence type="ECO:0000313" key="2">
    <source>
        <dbReference type="EMBL" id="KAJ8947265.1"/>
    </source>
</evidence>
<gene>
    <name evidence="2" type="ORF">NQ318_014161</name>
</gene>
<protein>
    <submittedName>
        <fullName evidence="2">Uncharacterized protein</fullName>
    </submittedName>
</protein>
<dbReference type="EMBL" id="JAPWTK010000165">
    <property type="protein sequence ID" value="KAJ8947265.1"/>
    <property type="molecule type" value="Genomic_DNA"/>
</dbReference>
<comment type="caution">
    <text evidence="2">The sequence shown here is derived from an EMBL/GenBank/DDBJ whole genome shotgun (WGS) entry which is preliminary data.</text>
</comment>
<evidence type="ECO:0000313" key="3">
    <source>
        <dbReference type="Proteomes" id="UP001162162"/>
    </source>
</evidence>
<dbReference type="Proteomes" id="UP001162162">
    <property type="component" value="Unassembled WGS sequence"/>
</dbReference>
<accession>A0AAV8Y8I8</accession>
<feature type="region of interest" description="Disordered" evidence="1">
    <location>
        <begin position="182"/>
        <end position="264"/>
    </location>
</feature>
<evidence type="ECO:0000256" key="1">
    <source>
        <dbReference type="SAM" id="MobiDB-lite"/>
    </source>
</evidence>
<reference evidence="2" key="1">
    <citation type="journal article" date="2023" name="Insect Mol. Biol.">
        <title>Genome sequencing provides insights into the evolution of gene families encoding plant cell wall-degrading enzymes in longhorned beetles.</title>
        <authorList>
            <person name="Shin N.R."/>
            <person name="Okamura Y."/>
            <person name="Kirsch R."/>
            <person name="Pauchet Y."/>
        </authorList>
    </citation>
    <scope>NUCLEOTIDE SEQUENCE</scope>
    <source>
        <strain evidence="2">AMC_N1</strain>
    </source>
</reference>
<feature type="non-terminal residue" evidence="2">
    <location>
        <position position="1"/>
    </location>
</feature>
<feature type="region of interest" description="Disordered" evidence="1">
    <location>
        <begin position="324"/>
        <end position="408"/>
    </location>
</feature>
<sequence>EDETRRLNESQNELLKLLDENEDTDVIPVKNKTKAFTPKTWTSESKVSNSGILERNNNENEEDNLKNAITDCPRDATKEIFGFNDMSEESDSSLSIISYVLKFVRVQDNQGFLSAERDVQAKMLYAYHTKVNKMKAELARRSFFPAPLPKATSVIDTFPSILEDVDFQETYTSRSGRQTKRKIYNYDEDDDSLDSSDQKKMKNSEEDEWLNKTTPNKGACRPKKTETNLAAATKDSSELETNGVINSTTNDENTKPPQAKAKPKPSVLKKLNNEEIMKRSRLFAGQPKRRCEILFDNLKDEEEKKQKEEKVMEAFNKTLEQLNEDENDSVPSEVANANDYSNRRRVVPTIPRRQPIGNRKRGLTPLNIKVTPNKEANKQDSGSSSRQEADELSPRTTVRKRLSLHKSSITKSNGIETFPSTSQVPKNAANNEVKCPICDCTFEEDKIEEHAATCGDEPFTPATKKVLRITCSICDTIVPPDVEYDVHVRECEAKNRDKL</sequence>
<keyword evidence="3" id="KW-1185">Reference proteome</keyword>
<name>A0AAV8Y8I8_9CUCU</name>
<feature type="compositionally biased region" description="Polar residues" evidence="1">
    <location>
        <begin position="239"/>
        <end position="251"/>
    </location>
</feature>